<dbReference type="EMBL" id="RBNS01000134">
    <property type="protein sequence ID" value="RML54269.1"/>
    <property type="molecule type" value="Genomic_DNA"/>
</dbReference>
<evidence type="ECO:0000313" key="1">
    <source>
        <dbReference type="EMBL" id="RML54269.1"/>
    </source>
</evidence>
<organism evidence="1 2">
    <name type="scientific">Pseudomonas amygdali pv. morsprunorum</name>
    <dbReference type="NCBI Taxonomy" id="129138"/>
    <lineage>
        <taxon>Bacteria</taxon>
        <taxon>Pseudomonadati</taxon>
        <taxon>Pseudomonadota</taxon>
        <taxon>Gammaproteobacteria</taxon>
        <taxon>Pseudomonadales</taxon>
        <taxon>Pseudomonadaceae</taxon>
        <taxon>Pseudomonas</taxon>
        <taxon>Pseudomonas amygdali</taxon>
    </lineage>
</organism>
<dbReference type="AlphaFoldDB" id="A0A3M2WRW3"/>
<evidence type="ECO:0000313" key="2">
    <source>
        <dbReference type="Proteomes" id="UP000277952"/>
    </source>
</evidence>
<reference evidence="1 2" key="1">
    <citation type="submission" date="2018-08" db="EMBL/GenBank/DDBJ databases">
        <title>Recombination of ecologically and evolutionarily significant loci maintains genetic cohesion in the Pseudomonas syringae species complex.</title>
        <authorList>
            <person name="Dillon M."/>
            <person name="Thakur S."/>
            <person name="Almeida R.N.D."/>
            <person name="Weir B.S."/>
            <person name="Guttman D.S."/>
        </authorList>
    </citation>
    <scope>NUCLEOTIDE SEQUENCE [LARGE SCALE GENOMIC DNA]</scope>
    <source>
        <strain evidence="1 2">19322</strain>
    </source>
</reference>
<proteinExistence type="predicted"/>
<gene>
    <name evidence="1" type="ORF">ALQ94_02917</name>
</gene>
<name>A0A3M2WRW3_PSEA0</name>
<sequence>MREAMNLNALIELTNSRKAEDSSVRAARIAESRVRLRQYDQEIEKRIASQAVSQALLAKTCSL</sequence>
<accession>A0A3M2WRW3</accession>
<protein>
    <submittedName>
        <fullName evidence="1">Uncharacterized protein</fullName>
    </submittedName>
</protein>
<comment type="caution">
    <text evidence="1">The sequence shown here is derived from an EMBL/GenBank/DDBJ whole genome shotgun (WGS) entry which is preliminary data.</text>
</comment>
<dbReference type="Proteomes" id="UP000277952">
    <property type="component" value="Unassembled WGS sequence"/>
</dbReference>